<dbReference type="GO" id="GO:0030313">
    <property type="term" value="C:cell envelope"/>
    <property type="evidence" value="ECO:0007669"/>
    <property type="project" value="UniProtKB-SubCell"/>
</dbReference>
<comment type="similarity">
    <text evidence="2">Belongs to the bacterial solute-binding protein 2 family.</text>
</comment>
<evidence type="ECO:0000313" key="5">
    <source>
        <dbReference type="EMBL" id="QBD80042.1"/>
    </source>
</evidence>
<evidence type="ECO:0000259" key="4">
    <source>
        <dbReference type="Pfam" id="PF13407"/>
    </source>
</evidence>
<name>A0A4P6JX96_KTERU</name>
<gene>
    <name evidence="5" type="ORF">EPA93_30285</name>
</gene>
<dbReference type="CDD" id="cd06309">
    <property type="entry name" value="PBP1_galactofuranose_YtfQ-like"/>
    <property type="match status" value="1"/>
</dbReference>
<keyword evidence="3" id="KW-0732">Signal</keyword>
<dbReference type="InterPro" id="IPR028082">
    <property type="entry name" value="Peripla_BP_I"/>
</dbReference>
<dbReference type="Gene3D" id="3.40.50.2300">
    <property type="match status" value="2"/>
</dbReference>
<sequence>MKRNKLAQASLSALMGIVICGVLLAGCGGGSGSTGSNVSGCTTLPKLAKKAHYKVGFSQEVTDSPWRVTETSSIKDEATKRGDQVIVTDAQNSDSKQVSDIQSLIAQHPDVLIIAPLTEKGEVSAIKQAKAACIPVILVDRDADHSIIQPGKDYVTFIGSDFVQQGKRAADWLIQATHGKAKIIELEGTTGSTPANLRKKGFNDEIASNSGMQIIASQDANFERATALKTMQTLLQSHPDVTAVYAHNDEMAMGAIQALKAAGKHPGKDVLVCSIDGENDALKAIMSGEEGTSVQSNPRFGPISFDTIDKYASGQSIEPWIVIKDNQYTKENATQAFNQGLGF</sequence>
<reference evidence="5 6" key="1">
    <citation type="submission" date="2019-01" db="EMBL/GenBank/DDBJ databases">
        <title>Ktedonosporobacter rubrisoli SCAWS-G2.</title>
        <authorList>
            <person name="Huang Y."/>
            <person name="Yan B."/>
        </authorList>
    </citation>
    <scope>NUCLEOTIDE SEQUENCE [LARGE SCALE GENOMIC DNA]</scope>
    <source>
        <strain evidence="5 6">SCAWS-G2</strain>
    </source>
</reference>
<dbReference type="OrthoDB" id="9814427at2"/>
<dbReference type="EMBL" id="CP035758">
    <property type="protein sequence ID" value="QBD80042.1"/>
    <property type="molecule type" value="Genomic_DNA"/>
</dbReference>
<dbReference type="RefSeq" id="WP_129891108.1">
    <property type="nucleotide sequence ID" value="NZ_CP035758.1"/>
</dbReference>
<keyword evidence="6" id="KW-1185">Reference proteome</keyword>
<comment type="subcellular location">
    <subcellularLocation>
        <location evidence="1">Cell envelope</location>
    </subcellularLocation>
</comment>
<dbReference type="SUPFAM" id="SSF53822">
    <property type="entry name" value="Periplasmic binding protein-like I"/>
    <property type="match status" value="1"/>
</dbReference>
<dbReference type="AlphaFoldDB" id="A0A4P6JX96"/>
<evidence type="ECO:0000256" key="2">
    <source>
        <dbReference type="ARBA" id="ARBA00007639"/>
    </source>
</evidence>
<dbReference type="KEGG" id="kbs:EPA93_30285"/>
<evidence type="ECO:0000256" key="3">
    <source>
        <dbReference type="ARBA" id="ARBA00022729"/>
    </source>
</evidence>
<dbReference type="InterPro" id="IPR025997">
    <property type="entry name" value="SBP_2_dom"/>
</dbReference>
<accession>A0A4P6JX96</accession>
<evidence type="ECO:0000256" key="1">
    <source>
        <dbReference type="ARBA" id="ARBA00004196"/>
    </source>
</evidence>
<feature type="domain" description="Periplasmic binding protein" evidence="4">
    <location>
        <begin position="55"/>
        <end position="315"/>
    </location>
</feature>
<organism evidence="5 6">
    <name type="scientific">Ktedonosporobacter rubrisoli</name>
    <dbReference type="NCBI Taxonomy" id="2509675"/>
    <lineage>
        <taxon>Bacteria</taxon>
        <taxon>Bacillati</taxon>
        <taxon>Chloroflexota</taxon>
        <taxon>Ktedonobacteria</taxon>
        <taxon>Ktedonobacterales</taxon>
        <taxon>Ktedonosporobacteraceae</taxon>
        <taxon>Ktedonosporobacter</taxon>
    </lineage>
</organism>
<dbReference type="PROSITE" id="PS51257">
    <property type="entry name" value="PROKAR_LIPOPROTEIN"/>
    <property type="match status" value="1"/>
</dbReference>
<dbReference type="Pfam" id="PF13407">
    <property type="entry name" value="Peripla_BP_4"/>
    <property type="match status" value="1"/>
</dbReference>
<proteinExistence type="inferred from homology"/>
<dbReference type="PANTHER" id="PTHR46847">
    <property type="entry name" value="D-ALLOSE-BINDING PERIPLASMIC PROTEIN-RELATED"/>
    <property type="match status" value="1"/>
</dbReference>
<dbReference type="GO" id="GO:0030246">
    <property type="term" value="F:carbohydrate binding"/>
    <property type="evidence" value="ECO:0007669"/>
    <property type="project" value="UniProtKB-ARBA"/>
</dbReference>
<dbReference type="Proteomes" id="UP000290365">
    <property type="component" value="Chromosome"/>
</dbReference>
<evidence type="ECO:0000313" key="6">
    <source>
        <dbReference type="Proteomes" id="UP000290365"/>
    </source>
</evidence>
<protein>
    <submittedName>
        <fullName evidence="5">ABC transporter substrate-binding protein</fullName>
    </submittedName>
</protein>
<dbReference type="PANTHER" id="PTHR46847:SF3">
    <property type="entry name" value="GALACTOFURANOSE-BINDING PROTEIN YTFQ"/>
    <property type="match status" value="1"/>
</dbReference>